<dbReference type="Gene3D" id="2.120.10.70">
    <property type="entry name" value="Fucose-specific lectin"/>
    <property type="match status" value="1"/>
</dbReference>
<feature type="chain" id="PRO_5045765213" evidence="1">
    <location>
        <begin position="20"/>
        <end position="390"/>
    </location>
</feature>
<dbReference type="EMBL" id="JARZHI010000005">
    <property type="protein sequence ID" value="MDI1429608.1"/>
    <property type="molecule type" value="Genomic_DNA"/>
</dbReference>
<dbReference type="SUPFAM" id="SSF89372">
    <property type="entry name" value="Fucose-specific lectin"/>
    <property type="match status" value="1"/>
</dbReference>
<keyword evidence="3" id="KW-1185">Reference proteome</keyword>
<reference evidence="2 3" key="1">
    <citation type="submission" date="2023-04" db="EMBL/GenBank/DDBJ databases">
        <title>The genome sequence of Polyangium sorediatum DSM14670.</title>
        <authorList>
            <person name="Zhang X."/>
        </authorList>
    </citation>
    <scope>NUCLEOTIDE SEQUENCE [LARGE SCALE GENOMIC DNA]</scope>
    <source>
        <strain evidence="2 3">DSM 14670</strain>
    </source>
</reference>
<feature type="signal peptide" evidence="1">
    <location>
        <begin position="1"/>
        <end position="19"/>
    </location>
</feature>
<organism evidence="2 3">
    <name type="scientific">Polyangium sorediatum</name>
    <dbReference type="NCBI Taxonomy" id="889274"/>
    <lineage>
        <taxon>Bacteria</taxon>
        <taxon>Pseudomonadati</taxon>
        <taxon>Myxococcota</taxon>
        <taxon>Polyangia</taxon>
        <taxon>Polyangiales</taxon>
        <taxon>Polyangiaceae</taxon>
        <taxon>Polyangium</taxon>
    </lineage>
</organism>
<comment type="caution">
    <text evidence="2">The sequence shown here is derived from an EMBL/GenBank/DDBJ whole genome shotgun (WGS) entry which is preliminary data.</text>
</comment>
<evidence type="ECO:0000313" key="2">
    <source>
        <dbReference type="EMBL" id="MDI1429608.1"/>
    </source>
</evidence>
<evidence type="ECO:0000313" key="3">
    <source>
        <dbReference type="Proteomes" id="UP001160301"/>
    </source>
</evidence>
<evidence type="ECO:0000256" key="1">
    <source>
        <dbReference type="SAM" id="SignalP"/>
    </source>
</evidence>
<dbReference type="RefSeq" id="WP_136970919.1">
    <property type="nucleotide sequence ID" value="NZ_JARZHI010000005.1"/>
</dbReference>
<accession>A0ABT6NMR4</accession>
<name>A0ABT6NMR4_9BACT</name>
<proteinExistence type="predicted"/>
<protein>
    <submittedName>
        <fullName evidence="2">Uncharacterized protein</fullName>
    </submittedName>
</protein>
<keyword evidence="1" id="KW-0732">Signal</keyword>
<sequence length="390" mass="39462">MIRSILLAASVAAGFLVTARDVAANAKLLSIYAAQGNGGNLQVIGIGRADALPNLADWQYSGDGSWHAGFALPSPGVRLLPSLAVAPGNGGNLQVVGLGSLDNLPYLASWQNSSDGSWHAGFALPSATAPGAPPGAPPVALSSIAMANGNNGNLQVVGIRAVDSLPYLASWQNNSDGSWHAGFALPSPNVALSSSIAMANGNNGNLQVVGIGGADRLPYLASWQNSSDGSWHPGFVLPGPGVRLSSIAVAPGNSGNLQVVGLGANDGLPYLSSWQHSSNGTWEPGFLLPSQGTPLSSIAVAQGNSGNLQVIGLGKNDGLPYLASWQNSDGTWHAGFALPSTGVRLSSMTVAPGNGGNLQVIGIDAISNLAYLASWQSSSDGSWHAGFPLP</sequence>
<gene>
    <name evidence="2" type="ORF">QHF89_08880</name>
</gene>
<dbReference type="Proteomes" id="UP001160301">
    <property type="component" value="Unassembled WGS sequence"/>
</dbReference>